<feature type="transmembrane region" description="Helical" evidence="13">
    <location>
        <begin position="611"/>
        <end position="633"/>
    </location>
</feature>
<dbReference type="InterPro" id="IPR000276">
    <property type="entry name" value="GPCR_Rhodpsn"/>
</dbReference>
<evidence type="ECO:0000256" key="3">
    <source>
        <dbReference type="ARBA" id="ARBA00022606"/>
    </source>
</evidence>
<keyword evidence="9 12" id="KW-0675">Receptor</keyword>
<feature type="non-terminal residue" evidence="15">
    <location>
        <position position="1"/>
    </location>
</feature>
<feature type="transmembrane region" description="Helical" evidence="13">
    <location>
        <begin position="514"/>
        <end position="537"/>
    </location>
</feature>
<sequence>FLAGQSKCNTKLILRFQDNLDTVCYLVASFLSVYLIIVFSNLIIFASVVLYPHLHTPMYIFLCNLSIIDISYTSTILPKLLAMLFTQCNTISFLECFIQVYFFMYFASTEILLLAAMAYDRYVAICRPLHYSIFMSPKHCAQLILAVWVIGLLEPVAHIILISNFSFCRSHHIDHFFCDLTPLLKLTCSDTFTIELCTYIDGTLVCVSAFILTLISYVFIISTILNIQSASGQHKAFSTCGSHLTCVIIFYGTIISLYMRPTSMYSPEQDKFFALLYIILIPILNPLIYTLKNEDFKKCTSPLQVCMFRCLVRPTSTYSPQDKFFSLLYIILIPMLNPLIYTLKNKDFNKVFKHFKHEVQEEFRNLTVDNPEVYGHVTGFNVYGKREDGFSDLPQLQFPLFITFLFVYLTIVFSNLIIFVSIVLFSHLHTPMYIFLCNLSVIDISYTSTILPKLLVILLTQCKTISFLECFIQVYFFMCFACTEVLLLAAMAYDRYVAICHPLHYSILMSPKHCARIVLSVWVMGLFDPVLHAILIANFSYCRSHQIDHFFCDITPLLKLTCSDTFTIELCTYINGVLLLISAFLLTLVSYVFIITAILNIQSAVGRHKTFSTCASHMTCVIIFYGTMICLYMRPTSTYSPQDKFFALLYIILIPMLNPLIYTLKNKDFNKVQLTSVIGGPCVCSGALEEIPFLVFQGFSDLPQLQFPLFITFLFVYLTIVFSNLIIFVSIVLFSHLHTPMYIFLCNLSIIDISYTSTILPKLLVILLTQCKTISFLECFIQVYFFMCFACTEVLLLAAMAYDRYVAICHPLHYSILMSPKHCARIVLSVWVMGLFDPVLHAILIANFSYCRSHQIDHFFCDITPLLKLTCSDTFTIELCTYINGVLLLISAFLLTLVSYVFIITAILNIQSAVGRHKTFSTCASHMTCVIIFYGTIICLYMRPTSTYSPQDKFFALLYIILIPMLNPLIYTLKNKDFNKRRADLHRLGLSLGLPVFNCRVRVWRWSCQV</sequence>
<protein>
    <submittedName>
        <fullName evidence="15">Olfactory receptor</fullName>
    </submittedName>
</protein>
<dbReference type="CDD" id="cd13954">
    <property type="entry name" value="7tmA_OR"/>
    <property type="match status" value="3"/>
</dbReference>
<feature type="transmembrane region" description="Helical" evidence="13">
    <location>
        <begin position="471"/>
        <end position="493"/>
    </location>
</feature>
<feature type="transmembrane region" description="Helical" evidence="13">
    <location>
        <begin position="674"/>
        <end position="695"/>
    </location>
</feature>
<feature type="domain" description="G-protein coupled receptors family 1 profile" evidence="14">
    <location>
        <begin position="723"/>
        <end position="971"/>
    </location>
</feature>
<keyword evidence="4 12" id="KW-0812">Transmembrane</keyword>
<dbReference type="PROSITE" id="PS00237">
    <property type="entry name" value="G_PROTEIN_RECEP_F1_1"/>
    <property type="match status" value="3"/>
</dbReference>
<feature type="transmembrane region" description="Helical" evidence="13">
    <location>
        <begin position="741"/>
        <end position="760"/>
    </location>
</feature>
<evidence type="ECO:0000313" key="15">
    <source>
        <dbReference type="EMBL" id="CAH2322341.1"/>
    </source>
</evidence>
<reference evidence="15" key="1">
    <citation type="submission" date="2022-03" db="EMBL/GenBank/DDBJ databases">
        <authorList>
            <person name="Alioto T."/>
            <person name="Alioto T."/>
            <person name="Gomez Garrido J."/>
        </authorList>
    </citation>
    <scope>NUCLEOTIDE SEQUENCE</scope>
</reference>
<evidence type="ECO:0000256" key="10">
    <source>
        <dbReference type="ARBA" id="ARBA00023180"/>
    </source>
</evidence>
<feature type="transmembrane region" description="Helical" evidence="13">
    <location>
        <begin position="25"/>
        <end position="51"/>
    </location>
</feature>
<dbReference type="Gene3D" id="1.10.1220.70">
    <property type="match status" value="1"/>
</dbReference>
<organism evidence="15 16">
    <name type="scientific">Pelobates cultripes</name>
    <name type="common">Western spadefoot toad</name>
    <dbReference type="NCBI Taxonomy" id="61616"/>
    <lineage>
        <taxon>Eukaryota</taxon>
        <taxon>Metazoa</taxon>
        <taxon>Chordata</taxon>
        <taxon>Craniata</taxon>
        <taxon>Vertebrata</taxon>
        <taxon>Euteleostomi</taxon>
        <taxon>Amphibia</taxon>
        <taxon>Batrachia</taxon>
        <taxon>Anura</taxon>
        <taxon>Pelobatoidea</taxon>
        <taxon>Pelobatidae</taxon>
        <taxon>Pelobates</taxon>
    </lineage>
</organism>
<dbReference type="SUPFAM" id="SSF81321">
    <property type="entry name" value="Family A G protein-coupled receptor-like"/>
    <property type="match status" value="4"/>
</dbReference>
<evidence type="ECO:0000256" key="5">
    <source>
        <dbReference type="ARBA" id="ARBA00022725"/>
    </source>
</evidence>
<dbReference type="PRINTS" id="PR00245">
    <property type="entry name" value="OLFACTORYR"/>
</dbReference>
<gene>
    <name evidence="15" type="ORF">PECUL_23A052944</name>
</gene>
<feature type="transmembrane region" description="Helical" evidence="13">
    <location>
        <begin position="645"/>
        <end position="662"/>
    </location>
</feature>
<feature type="transmembrane region" description="Helical" evidence="13">
    <location>
        <begin position="882"/>
        <end position="908"/>
    </location>
</feature>
<dbReference type="GO" id="GO:0004930">
    <property type="term" value="F:G protein-coupled receptor activity"/>
    <property type="evidence" value="ECO:0007669"/>
    <property type="project" value="UniProtKB-KW"/>
</dbReference>
<evidence type="ECO:0000256" key="12">
    <source>
        <dbReference type="RuleBase" id="RU000688"/>
    </source>
</evidence>
<evidence type="ECO:0000256" key="1">
    <source>
        <dbReference type="ARBA" id="ARBA00004651"/>
    </source>
</evidence>
<proteinExistence type="inferred from homology"/>
<feature type="transmembrane region" description="Helical" evidence="13">
    <location>
        <begin position="954"/>
        <end position="973"/>
    </location>
</feature>
<dbReference type="PRINTS" id="PR00237">
    <property type="entry name" value="GPCRRHODOPSN"/>
</dbReference>
<keyword evidence="8 13" id="KW-0472">Membrane</keyword>
<evidence type="ECO:0000256" key="6">
    <source>
        <dbReference type="ARBA" id="ARBA00022989"/>
    </source>
</evidence>
<dbReference type="InterPro" id="IPR000725">
    <property type="entry name" value="Olfact_rcpt"/>
</dbReference>
<keyword evidence="2" id="KW-1003">Cell membrane</keyword>
<feature type="transmembrane region" description="Helical" evidence="13">
    <location>
        <begin position="573"/>
        <end position="599"/>
    </location>
</feature>
<comment type="similarity">
    <text evidence="12">Belongs to the G-protein coupled receptor 1 family.</text>
</comment>
<evidence type="ECO:0000256" key="4">
    <source>
        <dbReference type="ARBA" id="ARBA00022692"/>
    </source>
</evidence>
<feature type="domain" description="G-protein coupled receptors family 1 profile" evidence="14">
    <location>
        <begin position="40"/>
        <end position="289"/>
    </location>
</feature>
<dbReference type="Pfam" id="PF13853">
    <property type="entry name" value="7tm_4"/>
    <property type="match status" value="3"/>
</dbReference>
<dbReference type="EMBL" id="OW240922">
    <property type="protein sequence ID" value="CAH2322341.1"/>
    <property type="molecule type" value="Genomic_DNA"/>
</dbReference>
<dbReference type="GO" id="GO:0004984">
    <property type="term" value="F:olfactory receptor activity"/>
    <property type="evidence" value="ECO:0007669"/>
    <property type="project" value="InterPro"/>
</dbReference>
<feature type="transmembrane region" description="Helical" evidence="13">
    <location>
        <begin position="920"/>
        <end position="942"/>
    </location>
</feature>
<evidence type="ECO:0000256" key="2">
    <source>
        <dbReference type="ARBA" id="ARBA00022475"/>
    </source>
</evidence>
<evidence type="ECO:0000256" key="8">
    <source>
        <dbReference type="ARBA" id="ARBA00023136"/>
    </source>
</evidence>
<dbReference type="PANTHER" id="PTHR26452">
    <property type="entry name" value="OLFACTORY RECEPTOR"/>
    <property type="match status" value="1"/>
</dbReference>
<feature type="transmembrane region" description="Helical" evidence="13">
    <location>
        <begin position="324"/>
        <end position="343"/>
    </location>
</feature>
<dbReference type="AlphaFoldDB" id="A0AAD1TA27"/>
<comment type="subcellular location">
    <subcellularLocation>
        <location evidence="1">Cell membrane</location>
        <topology evidence="1">Multi-pass membrane protein</topology>
    </subcellularLocation>
</comment>
<feature type="transmembrane region" description="Helical" evidence="13">
    <location>
        <begin position="823"/>
        <end position="846"/>
    </location>
</feature>
<evidence type="ECO:0000256" key="7">
    <source>
        <dbReference type="ARBA" id="ARBA00023040"/>
    </source>
</evidence>
<dbReference type="FunFam" id="1.20.1070.10:FF:000015">
    <property type="entry name" value="Olfactory receptor"/>
    <property type="match status" value="2"/>
</dbReference>
<dbReference type="InterPro" id="IPR050516">
    <property type="entry name" value="Olfactory_GPCR"/>
</dbReference>
<name>A0AAD1TA27_PELCU</name>
<feature type="transmembrane region" description="Helical" evidence="13">
    <location>
        <begin position="432"/>
        <end position="451"/>
    </location>
</feature>
<evidence type="ECO:0000256" key="13">
    <source>
        <dbReference type="SAM" id="Phobius"/>
    </source>
</evidence>
<evidence type="ECO:0000256" key="9">
    <source>
        <dbReference type="ARBA" id="ARBA00023170"/>
    </source>
</evidence>
<feature type="transmembrane region" description="Helical" evidence="13">
    <location>
        <begin position="140"/>
        <end position="162"/>
    </location>
</feature>
<keyword evidence="5" id="KW-0552">Olfaction</keyword>
<feature type="transmembrane region" description="Helical" evidence="13">
    <location>
        <begin position="97"/>
        <end position="119"/>
    </location>
</feature>
<keyword evidence="7 12" id="KW-0297">G-protein coupled receptor</keyword>
<evidence type="ECO:0000256" key="11">
    <source>
        <dbReference type="ARBA" id="ARBA00023224"/>
    </source>
</evidence>
<keyword evidence="6 13" id="KW-1133">Transmembrane helix</keyword>
<dbReference type="GO" id="GO:0005886">
    <property type="term" value="C:plasma membrane"/>
    <property type="evidence" value="ECO:0007669"/>
    <property type="project" value="UniProtKB-SubCell"/>
</dbReference>
<feature type="non-terminal residue" evidence="15">
    <location>
        <position position="1010"/>
    </location>
</feature>
<feature type="transmembrane region" description="Helical" evidence="13">
    <location>
        <begin position="202"/>
        <end position="225"/>
    </location>
</feature>
<dbReference type="FunFam" id="1.20.1070.10:FF:000010">
    <property type="entry name" value="Olfactory receptor"/>
    <property type="match status" value="1"/>
</dbReference>
<feature type="transmembrane region" description="Helical" evidence="13">
    <location>
        <begin position="237"/>
        <end position="260"/>
    </location>
</feature>
<dbReference type="Gene3D" id="1.20.1070.10">
    <property type="entry name" value="Rhodopsin 7-helix transmembrane proteins"/>
    <property type="match status" value="3"/>
</dbReference>
<dbReference type="Proteomes" id="UP001295444">
    <property type="component" value="Chromosome 11"/>
</dbReference>
<keyword evidence="16" id="KW-1185">Reference proteome</keyword>
<feature type="transmembrane region" description="Helical" evidence="13">
    <location>
        <begin position="58"/>
        <end position="77"/>
    </location>
</feature>
<feature type="transmembrane region" description="Helical" evidence="13">
    <location>
        <begin position="707"/>
        <end position="734"/>
    </location>
</feature>
<keyword evidence="3" id="KW-0716">Sensory transduction</keyword>
<keyword evidence="10" id="KW-0325">Glycoprotein</keyword>
<evidence type="ECO:0000259" key="14">
    <source>
        <dbReference type="PROSITE" id="PS50262"/>
    </source>
</evidence>
<feature type="transmembrane region" description="Helical" evidence="13">
    <location>
        <begin position="400"/>
        <end position="425"/>
    </location>
</feature>
<accession>A0AAD1TA27</accession>
<dbReference type="InterPro" id="IPR017452">
    <property type="entry name" value="GPCR_Rhodpsn_7TM"/>
</dbReference>
<feature type="transmembrane region" description="Helical" evidence="13">
    <location>
        <begin position="780"/>
        <end position="802"/>
    </location>
</feature>
<evidence type="ECO:0000313" key="16">
    <source>
        <dbReference type="Proteomes" id="UP001295444"/>
    </source>
</evidence>
<dbReference type="PROSITE" id="PS50262">
    <property type="entry name" value="G_PROTEIN_RECEP_F1_2"/>
    <property type="match status" value="3"/>
</dbReference>
<feature type="domain" description="G-protein coupled receptors family 1 profile" evidence="14">
    <location>
        <begin position="414"/>
        <end position="662"/>
    </location>
</feature>
<feature type="transmembrane region" description="Helical" evidence="13">
    <location>
        <begin position="272"/>
        <end position="291"/>
    </location>
</feature>
<keyword evidence="11 12" id="KW-0807">Transducer</keyword>